<dbReference type="RefSeq" id="WP_188808628.1">
    <property type="nucleotide sequence ID" value="NZ_BAAAWV010000001.1"/>
</dbReference>
<organism evidence="1 2">
    <name type="scientific">Pseudarthrobacter polychromogenes</name>
    <dbReference type="NCBI Taxonomy" id="1676"/>
    <lineage>
        <taxon>Bacteria</taxon>
        <taxon>Bacillati</taxon>
        <taxon>Actinomycetota</taxon>
        <taxon>Actinomycetes</taxon>
        <taxon>Micrococcales</taxon>
        <taxon>Micrococcaceae</taxon>
        <taxon>Pseudarthrobacter</taxon>
    </lineage>
</organism>
<dbReference type="EMBL" id="BMKU01000001">
    <property type="protein sequence ID" value="GGG83555.1"/>
    <property type="molecule type" value="Genomic_DNA"/>
</dbReference>
<comment type="caution">
    <text evidence="1">The sequence shown here is derived from an EMBL/GenBank/DDBJ whole genome shotgun (WGS) entry which is preliminary data.</text>
</comment>
<reference evidence="2" key="1">
    <citation type="journal article" date="2019" name="Int. J. Syst. Evol. Microbiol.">
        <title>The Global Catalogue of Microorganisms (GCM) 10K type strain sequencing project: providing services to taxonomists for standard genome sequencing and annotation.</title>
        <authorList>
            <consortium name="The Broad Institute Genomics Platform"/>
            <consortium name="The Broad Institute Genome Sequencing Center for Infectious Disease"/>
            <person name="Wu L."/>
            <person name="Ma J."/>
        </authorList>
    </citation>
    <scope>NUCLEOTIDE SEQUENCE [LARGE SCALE GENOMIC DNA]</scope>
    <source>
        <strain evidence="2">CGMCC 1.1927</strain>
    </source>
</reference>
<dbReference type="Proteomes" id="UP000596938">
    <property type="component" value="Unassembled WGS sequence"/>
</dbReference>
<protein>
    <recommendedName>
        <fullName evidence="3">Fibronectin type-III domain-containing protein</fullName>
    </recommendedName>
</protein>
<evidence type="ECO:0000313" key="1">
    <source>
        <dbReference type="EMBL" id="GGG83555.1"/>
    </source>
</evidence>
<accession>A0ABQ1XAD2</accession>
<evidence type="ECO:0000313" key="2">
    <source>
        <dbReference type="Proteomes" id="UP000596938"/>
    </source>
</evidence>
<proteinExistence type="predicted"/>
<sequence length="279" mass="30258">MVAVTVEALMGAPCDRAGITITGLGVGNSLITLWRIADGARAPVSGYRRVTMNDATYVTDFYCPLGRDVRYEVEVLSGPLGTSRTTSAPVFLPSTTGWISDAMVPQSSVPVVGQRKHDGDIYLRAQALQSMEYNADVSIFKIMGSAKPMALFGERMAEMGLDTSIGTRSAEQNAQLKKLLRSTAQLVFRPLPEWGGLELEGTMHLANAKARQTPVNVMMGGKLTWWDLVSDVVEAPAIRVLTATFSYGDVNILMSTYQQKQDLMAGKTYLDDLKNPIGG</sequence>
<evidence type="ECO:0008006" key="3">
    <source>
        <dbReference type="Google" id="ProtNLM"/>
    </source>
</evidence>
<gene>
    <name evidence="1" type="ORF">GCM10011577_01250</name>
</gene>
<keyword evidence="2" id="KW-1185">Reference proteome</keyword>
<name>A0ABQ1XAD2_9MICC</name>